<evidence type="ECO:0000313" key="3">
    <source>
        <dbReference type="Proteomes" id="UP000531561"/>
    </source>
</evidence>
<dbReference type="Pfam" id="PF04910">
    <property type="entry name" value="Tcf25"/>
    <property type="match status" value="1"/>
</dbReference>
<name>A0A8H6AJL6_9HELO</name>
<dbReference type="RefSeq" id="XP_037187440.1">
    <property type="nucleotide sequence ID" value="XM_037342718.1"/>
</dbReference>
<dbReference type="AlphaFoldDB" id="A0A8H6AJL6"/>
<evidence type="ECO:0000256" key="1">
    <source>
        <dbReference type="SAM" id="MobiDB-lite"/>
    </source>
</evidence>
<dbReference type="PANTHER" id="PTHR22684:SF0">
    <property type="entry name" value="RIBOSOME QUALITY CONTROL COMPLEX SUBUNIT TCF25"/>
    <property type="match status" value="1"/>
</dbReference>
<dbReference type="EMBL" id="JABFCT010000022">
    <property type="protein sequence ID" value="KAF5868491.1"/>
    <property type="molecule type" value="Genomic_DNA"/>
</dbReference>
<protein>
    <submittedName>
        <fullName evidence="2">Putative nulp1-pending protein</fullName>
    </submittedName>
</protein>
<keyword evidence="3" id="KW-1185">Reference proteome</keyword>
<comment type="caution">
    <text evidence="2">The sequence shown here is derived from an EMBL/GenBank/DDBJ whole genome shotgun (WGS) entry which is preliminary data.</text>
</comment>
<evidence type="ECO:0000313" key="2">
    <source>
        <dbReference type="EMBL" id="KAF5868491.1"/>
    </source>
</evidence>
<feature type="compositionally biased region" description="Acidic residues" evidence="1">
    <location>
        <begin position="696"/>
        <end position="708"/>
    </location>
</feature>
<feature type="compositionally biased region" description="Basic and acidic residues" evidence="1">
    <location>
        <begin position="107"/>
        <end position="123"/>
    </location>
</feature>
<reference evidence="2 3" key="1">
    <citation type="journal article" date="2020" name="Phytopathology">
        <title>A high-quality genome resource of Botrytis fragariae, a new and rapidly spreading fungal pathogen causing strawberry gray mold in the U.S.A.</title>
        <authorList>
            <person name="Wu Y."/>
            <person name="Saski C.A."/>
            <person name="Schnabel G."/>
            <person name="Xiao S."/>
            <person name="Hu M."/>
        </authorList>
    </citation>
    <scope>NUCLEOTIDE SEQUENCE [LARGE SCALE GENOMIC DNA]</scope>
    <source>
        <strain evidence="2 3">BVB16</strain>
    </source>
</reference>
<gene>
    <name evidence="2" type="ORF">Bfra_012402</name>
</gene>
<dbReference type="InterPro" id="IPR006994">
    <property type="entry name" value="TCF25/Rqc1"/>
</dbReference>
<dbReference type="PANTHER" id="PTHR22684">
    <property type="entry name" value="NULP1-RELATED"/>
    <property type="match status" value="1"/>
</dbReference>
<feature type="compositionally biased region" description="Acidic residues" evidence="1">
    <location>
        <begin position="661"/>
        <end position="670"/>
    </location>
</feature>
<dbReference type="GeneID" id="59266410"/>
<feature type="region of interest" description="Disordered" evidence="1">
    <location>
        <begin position="568"/>
        <end position="599"/>
    </location>
</feature>
<dbReference type="GO" id="GO:1990112">
    <property type="term" value="C:RQC complex"/>
    <property type="evidence" value="ECO:0007669"/>
    <property type="project" value="TreeGrafter"/>
</dbReference>
<feature type="compositionally biased region" description="Basic and acidic residues" evidence="1">
    <location>
        <begin position="716"/>
        <end position="730"/>
    </location>
</feature>
<sequence length="742" mass="83493">MSSRQLRKLQQQRELEQQAKLQAQEEAAEEEGEEESDEEPQPSQSKPSLFANFAALEDLEDDDDDESKGVEEEEESAEEELIEPTPIVTPKKPKKSKKKKKVKNAGKGKDSAKAAEAKPKNDLDDIDQALKELNLKKPNATNMTSSVEVDEEYERVCFLLGINTQHLKVANEMRSLFGRAATEPNEDPGGPTGRGARRRQHNQEMDLETVLKGRHQPGKGLPDLTLRRNLFIQGKDEWPKSSSGGLTMEVVKNQDVVDGTIEYRFVHDQSYQSVQVTFQSLVEMGDPQNLIGLIVRYPYNISLLLQVSKIAKNQGDHSLASDLVERALFTFGRISLSSFGAKLAKGKARLDFSRPENRELWLAGYHYIKSLVMKGTYRTAFEWAKLLLSLDPETDPYCMRWMIHHLALRAHEFQWLLDFAASRNIPEWANTINYAKPSFALAAQQLKDAVKCRSLLSESMQQVPWLFCQLFQELNLDAPPSIWGTQPPTASDTFFTQLYVLQTKDLWNTTESTALLMEIAHTIDKPDLSKTPLLSDLKELNLDVVRFVYLENQPDLMSLVPSNLLHRSNNSDSDPLPPYSNTISYSSQRRNLGNEHEPVEDRFNDPLAALARLMPGFPGLEAFRGRGVGGDDIDGGDELENEAEALERLRNFAEGLPAGELEGDAEGESEEQPRGPSLSAASRILQYLGFWRTPENFDDNSEAEEDNNDSMSGLVDPERQDGDHRQARVEDVDDDEEMPGST</sequence>
<dbReference type="Proteomes" id="UP000531561">
    <property type="component" value="Unassembled WGS sequence"/>
</dbReference>
<dbReference type="OrthoDB" id="205993at2759"/>
<proteinExistence type="predicted"/>
<feature type="region of interest" description="Disordered" evidence="1">
    <location>
        <begin position="694"/>
        <end position="742"/>
    </location>
</feature>
<dbReference type="GO" id="GO:0072344">
    <property type="term" value="P:rescue of stalled ribosome"/>
    <property type="evidence" value="ECO:0007669"/>
    <property type="project" value="TreeGrafter"/>
</dbReference>
<feature type="compositionally biased region" description="Basic residues" evidence="1">
    <location>
        <begin position="91"/>
        <end position="106"/>
    </location>
</feature>
<feature type="compositionally biased region" description="Polar residues" evidence="1">
    <location>
        <begin position="568"/>
        <end position="591"/>
    </location>
</feature>
<dbReference type="GO" id="GO:1990116">
    <property type="term" value="P:ribosome-associated ubiquitin-dependent protein catabolic process"/>
    <property type="evidence" value="ECO:0007669"/>
    <property type="project" value="TreeGrafter"/>
</dbReference>
<feature type="region of interest" description="Disordered" evidence="1">
    <location>
        <begin position="179"/>
        <end position="201"/>
    </location>
</feature>
<feature type="region of interest" description="Disordered" evidence="1">
    <location>
        <begin position="659"/>
        <end position="680"/>
    </location>
</feature>
<feature type="compositionally biased region" description="Acidic residues" evidence="1">
    <location>
        <begin position="731"/>
        <end position="742"/>
    </location>
</feature>
<feature type="region of interest" description="Disordered" evidence="1">
    <location>
        <begin position="1"/>
        <end position="123"/>
    </location>
</feature>
<accession>A0A8H6AJL6</accession>
<organism evidence="2 3">
    <name type="scientific">Botrytis fragariae</name>
    <dbReference type="NCBI Taxonomy" id="1964551"/>
    <lineage>
        <taxon>Eukaryota</taxon>
        <taxon>Fungi</taxon>
        <taxon>Dikarya</taxon>
        <taxon>Ascomycota</taxon>
        <taxon>Pezizomycotina</taxon>
        <taxon>Leotiomycetes</taxon>
        <taxon>Helotiales</taxon>
        <taxon>Sclerotiniaceae</taxon>
        <taxon>Botrytis</taxon>
    </lineage>
</organism>
<feature type="compositionally biased region" description="Acidic residues" evidence="1">
    <location>
        <begin position="57"/>
        <end position="82"/>
    </location>
</feature>
<feature type="compositionally biased region" description="Acidic residues" evidence="1">
    <location>
        <begin position="26"/>
        <end position="40"/>
    </location>
</feature>